<dbReference type="EMBL" id="MRZV01002065">
    <property type="protein sequence ID" value="PIK34838.1"/>
    <property type="molecule type" value="Genomic_DNA"/>
</dbReference>
<protein>
    <submittedName>
        <fullName evidence="2">Putative microtubule-associated protein futsch</fullName>
    </submittedName>
</protein>
<reference evidence="2 3" key="1">
    <citation type="journal article" date="2017" name="PLoS Biol.">
        <title>The sea cucumber genome provides insights into morphological evolution and visceral regeneration.</title>
        <authorList>
            <person name="Zhang X."/>
            <person name="Sun L."/>
            <person name="Yuan J."/>
            <person name="Sun Y."/>
            <person name="Gao Y."/>
            <person name="Zhang L."/>
            <person name="Li S."/>
            <person name="Dai H."/>
            <person name="Hamel J.F."/>
            <person name="Liu C."/>
            <person name="Yu Y."/>
            <person name="Liu S."/>
            <person name="Lin W."/>
            <person name="Guo K."/>
            <person name="Jin S."/>
            <person name="Xu P."/>
            <person name="Storey K.B."/>
            <person name="Huan P."/>
            <person name="Zhang T."/>
            <person name="Zhou Y."/>
            <person name="Zhang J."/>
            <person name="Lin C."/>
            <person name="Li X."/>
            <person name="Xing L."/>
            <person name="Huo D."/>
            <person name="Sun M."/>
            <person name="Wang L."/>
            <person name="Mercier A."/>
            <person name="Li F."/>
            <person name="Yang H."/>
            <person name="Xiang J."/>
        </authorList>
    </citation>
    <scope>NUCLEOTIDE SEQUENCE [LARGE SCALE GENOMIC DNA]</scope>
    <source>
        <strain evidence="2">Shaxun</strain>
        <tissue evidence="2">Muscle</tissue>
    </source>
</reference>
<evidence type="ECO:0000256" key="1">
    <source>
        <dbReference type="SAM" id="MobiDB-lite"/>
    </source>
</evidence>
<name>A0A2G8JGK0_STIJA</name>
<gene>
    <name evidence="2" type="ORF">BSL78_28341</name>
</gene>
<keyword evidence="3" id="KW-1185">Reference proteome</keyword>
<proteinExistence type="predicted"/>
<organism evidence="2 3">
    <name type="scientific">Stichopus japonicus</name>
    <name type="common">Sea cucumber</name>
    <dbReference type="NCBI Taxonomy" id="307972"/>
    <lineage>
        <taxon>Eukaryota</taxon>
        <taxon>Metazoa</taxon>
        <taxon>Echinodermata</taxon>
        <taxon>Eleutherozoa</taxon>
        <taxon>Echinozoa</taxon>
        <taxon>Holothuroidea</taxon>
        <taxon>Aspidochirotacea</taxon>
        <taxon>Aspidochirotida</taxon>
        <taxon>Stichopodidae</taxon>
        <taxon>Apostichopus</taxon>
    </lineage>
</organism>
<accession>A0A2G8JGK0</accession>
<feature type="region of interest" description="Disordered" evidence="1">
    <location>
        <begin position="1"/>
        <end position="41"/>
    </location>
</feature>
<dbReference type="OrthoDB" id="8197715at2759"/>
<dbReference type="AlphaFoldDB" id="A0A2G8JGK0"/>
<evidence type="ECO:0000313" key="2">
    <source>
        <dbReference type="EMBL" id="PIK34838.1"/>
    </source>
</evidence>
<sequence length="172" mass="19130">MTESVLSIESLHITGSEERGSTSSLQLNKSAAEEDAEGSGEATGIQYQSVIPVYHNSLVEISNELISQNLSAISNKPDICSKFSVAHQASGKNSFRNVFRPDITYCEKSLQSIKRSIHQQSEDLGFLEEEEEFSEHSSKEKLITVEETEGVCYLPKEKAYQVHYESPTSRPP</sequence>
<dbReference type="Proteomes" id="UP000230750">
    <property type="component" value="Unassembled WGS sequence"/>
</dbReference>
<comment type="caution">
    <text evidence="2">The sequence shown here is derived from an EMBL/GenBank/DDBJ whole genome shotgun (WGS) entry which is preliminary data.</text>
</comment>
<evidence type="ECO:0000313" key="3">
    <source>
        <dbReference type="Proteomes" id="UP000230750"/>
    </source>
</evidence>